<dbReference type="PIRSF" id="PIRSF001112">
    <property type="entry name" value="Epoxide_hydrolase"/>
    <property type="match status" value="1"/>
</dbReference>
<dbReference type="eggNOG" id="COG0596">
    <property type="taxonomic scope" value="Bacteria"/>
</dbReference>
<dbReference type="InterPro" id="IPR000639">
    <property type="entry name" value="Epox_hydrolase-like"/>
</dbReference>
<dbReference type="GO" id="GO:0097176">
    <property type="term" value="P:epoxide metabolic process"/>
    <property type="evidence" value="ECO:0007669"/>
    <property type="project" value="TreeGrafter"/>
</dbReference>
<keyword evidence="3 6" id="KW-0378">Hydrolase</keyword>
<dbReference type="Gene3D" id="3.40.50.1820">
    <property type="entry name" value="alpha/beta hydrolase"/>
    <property type="match status" value="1"/>
</dbReference>
<dbReference type="STRING" id="298654.FraEuI1c_6974"/>
<accession>E3IW13</accession>
<dbReference type="KEGG" id="fri:FraEuI1c_6974"/>
<dbReference type="GO" id="GO:0004301">
    <property type="term" value="F:epoxide hydrolase activity"/>
    <property type="evidence" value="ECO:0007669"/>
    <property type="project" value="TreeGrafter"/>
</dbReference>
<dbReference type="AlphaFoldDB" id="E3IW13"/>
<feature type="active site" description="Nucleophile" evidence="4">
    <location>
        <position position="202"/>
    </location>
</feature>
<dbReference type="Proteomes" id="UP000002484">
    <property type="component" value="Chromosome"/>
</dbReference>
<dbReference type="PRINTS" id="PR00412">
    <property type="entry name" value="EPOXHYDRLASE"/>
</dbReference>
<dbReference type="PANTHER" id="PTHR21661">
    <property type="entry name" value="EPOXIDE HYDROLASE 1-RELATED"/>
    <property type="match status" value="1"/>
</dbReference>
<reference evidence="6 7" key="1">
    <citation type="submission" date="2010-10" db="EMBL/GenBank/DDBJ databases">
        <title>Complete sequence of Frankia sp. EuI1c.</title>
        <authorList>
            <consortium name="US DOE Joint Genome Institute"/>
            <person name="Lucas S."/>
            <person name="Copeland A."/>
            <person name="Lapidus A."/>
            <person name="Cheng J.-F."/>
            <person name="Bruce D."/>
            <person name="Goodwin L."/>
            <person name="Pitluck S."/>
            <person name="Chertkov O."/>
            <person name="Detter J.C."/>
            <person name="Han C."/>
            <person name="Tapia R."/>
            <person name="Land M."/>
            <person name="Hauser L."/>
            <person name="Jeffries C."/>
            <person name="Kyrpides N."/>
            <person name="Ivanova N."/>
            <person name="Mikhailova N."/>
            <person name="Beauchemin N."/>
            <person name="Sen A."/>
            <person name="Sur S.A."/>
            <person name="Gtari M."/>
            <person name="Wall L."/>
            <person name="Tisa L."/>
            <person name="Woyke T."/>
        </authorList>
    </citation>
    <scope>NUCLEOTIDE SEQUENCE [LARGE SCALE GENOMIC DNA]</scope>
    <source>
        <strain evidence="7">DSM 45817 / CECT 9037 / EuI1c</strain>
    </source>
</reference>
<evidence type="ECO:0000259" key="5">
    <source>
        <dbReference type="Pfam" id="PF06441"/>
    </source>
</evidence>
<evidence type="ECO:0000313" key="7">
    <source>
        <dbReference type="Proteomes" id="UP000002484"/>
    </source>
</evidence>
<proteinExistence type="inferred from homology"/>
<comment type="similarity">
    <text evidence="1">Belongs to the peptidase S33 family.</text>
</comment>
<protein>
    <submittedName>
        <fullName evidence="6">Epoxide hydrolase domain protein</fullName>
    </submittedName>
</protein>
<feature type="active site" description="Proton donor" evidence="4">
    <location>
        <position position="322"/>
    </location>
</feature>
<dbReference type="HOGENOM" id="CLU_019414_0_1_11"/>
<dbReference type="EMBL" id="CP002299">
    <property type="protein sequence ID" value="ADP84941.1"/>
    <property type="molecule type" value="Genomic_DNA"/>
</dbReference>
<evidence type="ECO:0000256" key="4">
    <source>
        <dbReference type="PIRSR" id="PIRSR001112-1"/>
    </source>
</evidence>
<sequence length="398" mass="44717">MPGRGGGSHLWPDRRRDLSSVVFGSIARVTALDPFRVDVPDDVLTDLAERLRRARLPNAIPGIGWEQGLPAEVLQEIIRYWLDSYDWRVHEARLNRYEQFTTTVEGQRFHFLHIRSRHASAVPLFLTHGWPGSVVEFLDVLDALSDPADPADAFHLVVPSLPGYGFSGPTTQAGWNPRRIAAAFGEIADRLGYQRYGVQGGDWGAIVSYNMAELRPERVLGLHVNLMNVPPPSGEAAAPPTAWARRMGRAGGGYDLIQGTRPQTIGYLLDDSPAGLAAWIIEKFYEWTDRSGGSLVLTEDQMLTNVMVYWVTRTGASSARLYWERRQAPETMVPRRRVLVPTGVANYPGELVRSLRPHAERFFNIVHWSELSRGGHFPAMEVPDLFVEDVRAFFRPLR</sequence>
<organism evidence="6 7">
    <name type="scientific">Pseudofrankia inefficax (strain DSM 45817 / CECT 9037 / DDB 130130 / EuI1c)</name>
    <name type="common">Frankia inefficax</name>
    <dbReference type="NCBI Taxonomy" id="298654"/>
    <lineage>
        <taxon>Bacteria</taxon>
        <taxon>Bacillati</taxon>
        <taxon>Actinomycetota</taxon>
        <taxon>Actinomycetes</taxon>
        <taxon>Frankiales</taxon>
        <taxon>Frankiaceae</taxon>
        <taxon>Pseudofrankia</taxon>
    </lineage>
</organism>
<dbReference type="InterPro" id="IPR010497">
    <property type="entry name" value="Epoxide_hydro_N"/>
</dbReference>
<dbReference type="InterPro" id="IPR016292">
    <property type="entry name" value="Epoxide_hydrolase"/>
</dbReference>
<dbReference type="InterPro" id="IPR029058">
    <property type="entry name" value="AB_hydrolase_fold"/>
</dbReference>
<evidence type="ECO:0000313" key="6">
    <source>
        <dbReference type="EMBL" id="ADP84941.1"/>
    </source>
</evidence>
<dbReference type="SUPFAM" id="SSF53474">
    <property type="entry name" value="alpha/beta-Hydrolases"/>
    <property type="match status" value="1"/>
</dbReference>
<evidence type="ECO:0000256" key="3">
    <source>
        <dbReference type="ARBA" id="ARBA00022801"/>
    </source>
</evidence>
<name>E3IW13_PSEI1</name>
<keyword evidence="2" id="KW-0058">Aromatic hydrocarbons catabolism</keyword>
<gene>
    <name evidence="6" type="ordered locus">FraEuI1c_6974</name>
</gene>
<keyword evidence="7" id="KW-1185">Reference proteome</keyword>
<feature type="active site" description="Proton acceptor" evidence="4">
    <location>
        <position position="376"/>
    </location>
</feature>
<evidence type="ECO:0000256" key="2">
    <source>
        <dbReference type="ARBA" id="ARBA00022797"/>
    </source>
</evidence>
<dbReference type="PANTHER" id="PTHR21661:SF35">
    <property type="entry name" value="EPOXIDE HYDROLASE"/>
    <property type="match status" value="1"/>
</dbReference>
<dbReference type="Pfam" id="PF06441">
    <property type="entry name" value="EHN"/>
    <property type="match status" value="1"/>
</dbReference>
<feature type="domain" description="Epoxide hydrolase N-terminal" evidence="5">
    <location>
        <begin position="33"/>
        <end position="137"/>
    </location>
</feature>
<dbReference type="InParanoid" id="E3IW13"/>
<evidence type="ECO:0000256" key="1">
    <source>
        <dbReference type="ARBA" id="ARBA00010088"/>
    </source>
</evidence>